<protein>
    <submittedName>
        <fullName evidence="5">Carboxypeptidase</fullName>
    </submittedName>
</protein>
<dbReference type="InterPro" id="IPR000834">
    <property type="entry name" value="Peptidase_M14"/>
</dbReference>
<gene>
    <name evidence="5" type="ORF">B0I35DRAFT_398607</name>
</gene>
<keyword evidence="5" id="KW-0378">Hydrolase</keyword>
<keyword evidence="3" id="KW-0732">Signal</keyword>
<dbReference type="SUPFAM" id="SSF53187">
    <property type="entry name" value="Zn-dependent exopeptidases"/>
    <property type="match status" value="1"/>
</dbReference>
<dbReference type="PROSITE" id="PS52035">
    <property type="entry name" value="PEPTIDASE_M14"/>
    <property type="match status" value="1"/>
</dbReference>
<evidence type="ECO:0000256" key="1">
    <source>
        <dbReference type="ARBA" id="ARBA00005988"/>
    </source>
</evidence>
<proteinExistence type="inferred from homology"/>
<keyword evidence="6" id="KW-1185">Reference proteome</keyword>
<reference evidence="5" key="1">
    <citation type="journal article" date="2021" name="Nat. Commun.">
        <title>Genetic determinants of endophytism in the Arabidopsis root mycobiome.</title>
        <authorList>
            <person name="Mesny F."/>
            <person name="Miyauchi S."/>
            <person name="Thiergart T."/>
            <person name="Pickel B."/>
            <person name="Atanasova L."/>
            <person name="Karlsson M."/>
            <person name="Huettel B."/>
            <person name="Barry K.W."/>
            <person name="Haridas S."/>
            <person name="Chen C."/>
            <person name="Bauer D."/>
            <person name="Andreopoulos W."/>
            <person name="Pangilinan J."/>
            <person name="LaButti K."/>
            <person name="Riley R."/>
            <person name="Lipzen A."/>
            <person name="Clum A."/>
            <person name="Drula E."/>
            <person name="Henrissat B."/>
            <person name="Kohler A."/>
            <person name="Grigoriev I.V."/>
            <person name="Martin F.M."/>
            <person name="Hacquard S."/>
        </authorList>
    </citation>
    <scope>NUCLEOTIDE SEQUENCE</scope>
    <source>
        <strain evidence="5">MPI-CAGE-CH-0235</strain>
    </source>
</reference>
<evidence type="ECO:0000313" key="5">
    <source>
        <dbReference type="EMBL" id="KAH7309207.1"/>
    </source>
</evidence>
<dbReference type="Pfam" id="PF00246">
    <property type="entry name" value="Peptidase_M14"/>
    <property type="match status" value="1"/>
</dbReference>
<keyword evidence="5" id="KW-0121">Carboxypeptidase</keyword>
<name>A0A8K0SM20_9HYPO</name>
<dbReference type="AlphaFoldDB" id="A0A8K0SM20"/>
<accession>A0A8K0SM20</accession>
<organism evidence="5 6">
    <name type="scientific">Stachybotrys elegans</name>
    <dbReference type="NCBI Taxonomy" id="80388"/>
    <lineage>
        <taxon>Eukaryota</taxon>
        <taxon>Fungi</taxon>
        <taxon>Dikarya</taxon>
        <taxon>Ascomycota</taxon>
        <taxon>Pezizomycotina</taxon>
        <taxon>Sordariomycetes</taxon>
        <taxon>Hypocreomycetidae</taxon>
        <taxon>Hypocreales</taxon>
        <taxon>Stachybotryaceae</taxon>
        <taxon>Stachybotrys</taxon>
    </lineage>
</organism>
<evidence type="ECO:0000256" key="2">
    <source>
        <dbReference type="PROSITE-ProRule" id="PRU01379"/>
    </source>
</evidence>
<comment type="caution">
    <text evidence="5">The sequence shown here is derived from an EMBL/GenBank/DDBJ whole genome shotgun (WGS) entry which is preliminary data.</text>
</comment>
<feature type="active site" description="Proton donor/acceptor" evidence="2">
    <location>
        <position position="302"/>
    </location>
</feature>
<dbReference type="Gene3D" id="3.40.630.10">
    <property type="entry name" value="Zn peptidases"/>
    <property type="match status" value="1"/>
</dbReference>
<dbReference type="Proteomes" id="UP000813444">
    <property type="component" value="Unassembled WGS sequence"/>
</dbReference>
<feature type="signal peptide" evidence="3">
    <location>
        <begin position="1"/>
        <end position="16"/>
    </location>
</feature>
<dbReference type="GO" id="GO:0006508">
    <property type="term" value="P:proteolysis"/>
    <property type="evidence" value="ECO:0007669"/>
    <property type="project" value="InterPro"/>
</dbReference>
<sequence length="518" mass="57302">MKSLCLAFLYAGIASAARYAGNQRPLEKDQFPVTKAFPDLQGIRLLSPALISPGTVPSGFANNTAGPTDQSTLEAFLRTLAKRNHWITYHEPRFKSEEGRSIPYRRKLRIWLQGGVHGDEPAGDQALLALLGQLDNDRRWALSILEKADVVILPRYNPDGVAYFQRQLASGFDPNRDHAVLQRQQTRRIKQLLSDFDPHLAVDAHEFTASSRLGANAQWVKAQDIQVSPVKNPNIHPDIRALGEGLFLRGITAAVEKLGLRTGPYYTAPGGTDLPTLQEPGSVSHAGHNNGGLGQRLTFLTETRGIRLGDQNFHRRVAAGFTAIRTLLQVAVDNKNLVYSTIEGARQEFIDGNDDIIVTDRSRVTNTTTQFVEVATGNVVEVPVLFNNNTPPETTLTRARPEAYIFAAAWTDIAENLRVFGVEVETLSRDFYGTVQTLNVVSVTPADSRFEGIWQSRVTTQPGSRTVRIPAGGFRVSTRQQNAAYAFVLLEPENIASYATYGRIPLDRGDEYPIFRLN</sequence>
<dbReference type="OrthoDB" id="3626597at2759"/>
<evidence type="ECO:0000256" key="3">
    <source>
        <dbReference type="SAM" id="SignalP"/>
    </source>
</evidence>
<feature type="domain" description="Peptidase M14" evidence="4">
    <location>
        <begin position="66"/>
        <end position="331"/>
    </location>
</feature>
<evidence type="ECO:0000313" key="6">
    <source>
        <dbReference type="Proteomes" id="UP000813444"/>
    </source>
</evidence>
<dbReference type="GO" id="GO:0008270">
    <property type="term" value="F:zinc ion binding"/>
    <property type="evidence" value="ECO:0007669"/>
    <property type="project" value="InterPro"/>
</dbReference>
<dbReference type="EMBL" id="JAGPNK010000014">
    <property type="protein sequence ID" value="KAH7309207.1"/>
    <property type="molecule type" value="Genomic_DNA"/>
</dbReference>
<comment type="similarity">
    <text evidence="1 2">Belongs to the peptidase M14 family.</text>
</comment>
<evidence type="ECO:0000259" key="4">
    <source>
        <dbReference type="PROSITE" id="PS52035"/>
    </source>
</evidence>
<keyword evidence="5" id="KW-0645">Protease</keyword>
<feature type="chain" id="PRO_5035436113" evidence="3">
    <location>
        <begin position="17"/>
        <end position="518"/>
    </location>
</feature>
<dbReference type="GO" id="GO:0004181">
    <property type="term" value="F:metallocarboxypeptidase activity"/>
    <property type="evidence" value="ECO:0007669"/>
    <property type="project" value="InterPro"/>
</dbReference>